<comment type="similarity">
    <text evidence="3">Belongs to the HAD-like hydrolase superfamily. CbbY/CbbZ/Gph/YieH family.</text>
</comment>
<dbReference type="GO" id="GO:0006281">
    <property type="term" value="P:DNA repair"/>
    <property type="evidence" value="ECO:0007669"/>
    <property type="project" value="TreeGrafter"/>
</dbReference>
<evidence type="ECO:0000313" key="5">
    <source>
        <dbReference type="EMBL" id="SNR57248.1"/>
    </source>
</evidence>
<proteinExistence type="inferred from homology"/>
<dbReference type="SFLD" id="SFLDS00003">
    <property type="entry name" value="Haloacid_Dehalogenase"/>
    <property type="match status" value="1"/>
</dbReference>
<evidence type="ECO:0000313" key="6">
    <source>
        <dbReference type="Proteomes" id="UP000198310"/>
    </source>
</evidence>
<dbReference type="Pfam" id="PF13419">
    <property type="entry name" value="HAD_2"/>
    <property type="match status" value="1"/>
</dbReference>
<dbReference type="RefSeq" id="WP_045689340.1">
    <property type="nucleotide sequence ID" value="NZ_FZNS01000004.1"/>
</dbReference>
<comment type="pathway">
    <text evidence="2">Organic acid metabolism; glycolate biosynthesis; glycolate from 2-phosphoglycolate: step 1/1.</text>
</comment>
<dbReference type="SFLD" id="SFLDG01129">
    <property type="entry name" value="C1.5:_HAD__Beta-PGM__Phosphata"/>
    <property type="match status" value="1"/>
</dbReference>
<name>A0A238XF67_9BACT</name>
<evidence type="ECO:0000256" key="1">
    <source>
        <dbReference type="ARBA" id="ARBA00000830"/>
    </source>
</evidence>
<keyword evidence="6" id="KW-1185">Reference proteome</keyword>
<dbReference type="InterPro" id="IPR050155">
    <property type="entry name" value="HAD-like_hydrolase_sf"/>
</dbReference>
<dbReference type="SUPFAM" id="SSF56784">
    <property type="entry name" value="HAD-like"/>
    <property type="match status" value="1"/>
</dbReference>
<dbReference type="AlphaFoldDB" id="A0A238XF67"/>
<comment type="catalytic activity">
    <reaction evidence="1">
        <text>2-phosphoglycolate + H2O = glycolate + phosphate</text>
        <dbReference type="Rhea" id="RHEA:14369"/>
        <dbReference type="ChEBI" id="CHEBI:15377"/>
        <dbReference type="ChEBI" id="CHEBI:29805"/>
        <dbReference type="ChEBI" id="CHEBI:43474"/>
        <dbReference type="ChEBI" id="CHEBI:58033"/>
        <dbReference type="EC" id="3.1.3.18"/>
    </reaction>
</comment>
<evidence type="ECO:0000256" key="3">
    <source>
        <dbReference type="ARBA" id="ARBA00006171"/>
    </source>
</evidence>
<dbReference type="PANTHER" id="PTHR43434:SF1">
    <property type="entry name" value="PHOSPHOGLYCOLATE PHOSPHATASE"/>
    <property type="match status" value="1"/>
</dbReference>
<protein>
    <recommendedName>
        <fullName evidence="4">phosphoglycolate phosphatase</fullName>
        <ecNumber evidence="4">3.1.3.18</ecNumber>
    </recommendedName>
</protein>
<sequence length="230" mass="24855">MPFSLLLFDYDGTLCDTRSAITHALRRTFQELNHPEPLAPILEGLVQRGLPLADTLRELHLPSTAPLPPEWLTTYRALYTAEAEALVTPFPGATETLAAAVDQGHTVVILSNKSLAILENSLRRLGLDSYASLVLGDDPTAQPVLPLKPDPALFTQRVQPRFPSVDLSEVLMIGDTTTDLRFAQNCGIASCWASFGFGVAADCAALHPTYRINSLSELLPLIADSAAHNA</sequence>
<evidence type="ECO:0000256" key="2">
    <source>
        <dbReference type="ARBA" id="ARBA00004818"/>
    </source>
</evidence>
<gene>
    <name evidence="5" type="ORF">SAMN06269173_10414</name>
</gene>
<dbReference type="PANTHER" id="PTHR43434">
    <property type="entry name" value="PHOSPHOGLYCOLATE PHOSPHATASE"/>
    <property type="match status" value="1"/>
</dbReference>
<dbReference type="InterPro" id="IPR036412">
    <property type="entry name" value="HAD-like_sf"/>
</dbReference>
<dbReference type="InterPro" id="IPR023198">
    <property type="entry name" value="PGP-like_dom2"/>
</dbReference>
<organism evidence="5 6">
    <name type="scientific">Hymenobacter mucosus</name>
    <dbReference type="NCBI Taxonomy" id="1411120"/>
    <lineage>
        <taxon>Bacteria</taxon>
        <taxon>Pseudomonadati</taxon>
        <taxon>Bacteroidota</taxon>
        <taxon>Cytophagia</taxon>
        <taxon>Cytophagales</taxon>
        <taxon>Hymenobacteraceae</taxon>
        <taxon>Hymenobacter</taxon>
    </lineage>
</organism>
<reference evidence="6" key="1">
    <citation type="submission" date="2017-06" db="EMBL/GenBank/DDBJ databases">
        <authorList>
            <person name="Varghese N."/>
            <person name="Submissions S."/>
        </authorList>
    </citation>
    <scope>NUCLEOTIDE SEQUENCE [LARGE SCALE GENOMIC DNA]</scope>
    <source>
        <strain evidence="6">DSM 28041</strain>
    </source>
</reference>
<dbReference type="Gene3D" id="3.40.50.1000">
    <property type="entry name" value="HAD superfamily/HAD-like"/>
    <property type="match status" value="1"/>
</dbReference>
<dbReference type="EMBL" id="FZNS01000004">
    <property type="protein sequence ID" value="SNR57248.1"/>
    <property type="molecule type" value="Genomic_DNA"/>
</dbReference>
<dbReference type="InterPro" id="IPR041492">
    <property type="entry name" value="HAD_2"/>
</dbReference>
<dbReference type="Proteomes" id="UP000198310">
    <property type="component" value="Unassembled WGS sequence"/>
</dbReference>
<evidence type="ECO:0000256" key="4">
    <source>
        <dbReference type="ARBA" id="ARBA00013078"/>
    </source>
</evidence>
<dbReference type="InterPro" id="IPR023214">
    <property type="entry name" value="HAD_sf"/>
</dbReference>
<accession>A0A238XF67</accession>
<dbReference type="Gene3D" id="1.10.150.240">
    <property type="entry name" value="Putative phosphatase, domain 2"/>
    <property type="match status" value="1"/>
</dbReference>
<dbReference type="GO" id="GO:0008967">
    <property type="term" value="F:phosphoglycolate phosphatase activity"/>
    <property type="evidence" value="ECO:0007669"/>
    <property type="project" value="UniProtKB-EC"/>
</dbReference>
<dbReference type="EC" id="3.1.3.18" evidence="4"/>